<evidence type="ECO:0000313" key="1">
    <source>
        <dbReference type="EMBL" id="MBC9984547.1"/>
    </source>
</evidence>
<comment type="caution">
    <text evidence="1">The sequence shown here is derived from an EMBL/GenBank/DDBJ whole genome shotgun (WGS) entry which is preliminary data.</text>
</comment>
<keyword evidence="2" id="KW-1185">Reference proteome</keyword>
<dbReference type="RefSeq" id="WP_188108264.1">
    <property type="nucleotide sequence ID" value="NZ_JAANIH010000118.1"/>
</dbReference>
<gene>
    <name evidence="1" type="ORF">HA482_40950</name>
</gene>
<reference evidence="1 2" key="1">
    <citation type="journal article" date="2020" name="Arch. Microbiol.">
        <title>Bradyrhizobium campsiandrae sp. nov., a nitrogen-fixing bacterial strain isolated from a native leguminous tree from the Amazon adapted to flooded conditions.</title>
        <authorList>
            <person name="Cabral Michel D."/>
            <person name="Martins da Costa E."/>
            <person name="Azarias Guimaraes A."/>
            <person name="Soares de Carvalho T."/>
            <person name="Santos de Castro Caputo P."/>
            <person name="Willems A."/>
            <person name="de Souza Moreira F.M."/>
        </authorList>
    </citation>
    <scope>NUCLEOTIDE SEQUENCE [LARGE SCALE GENOMIC DNA]</scope>
    <source>
        <strain evidence="2">INPA 384B</strain>
    </source>
</reference>
<dbReference type="EMBL" id="JAATTO010000122">
    <property type="protein sequence ID" value="MBC9984547.1"/>
    <property type="molecule type" value="Genomic_DNA"/>
</dbReference>
<evidence type="ECO:0000313" key="2">
    <source>
        <dbReference type="Proteomes" id="UP000639516"/>
    </source>
</evidence>
<dbReference type="Proteomes" id="UP000639516">
    <property type="component" value="Unassembled WGS sequence"/>
</dbReference>
<sequence length="100" mass="10827">MLNFDELRELAADVRVFVDVAEDKAEALRTVIAAYDVVLAIFPSGDGMGIHVVKGKEILDKIAKSRTHAIYSHTAIAVPDLEHAEVLKYLTAPAAQQIAA</sequence>
<protein>
    <submittedName>
        <fullName evidence="1">Uncharacterized protein</fullName>
    </submittedName>
</protein>
<accession>A0ABR7UL15</accession>
<organism evidence="1 2">
    <name type="scientific">Bradyrhizobium campsiandrae</name>
    <dbReference type="NCBI Taxonomy" id="1729892"/>
    <lineage>
        <taxon>Bacteria</taxon>
        <taxon>Pseudomonadati</taxon>
        <taxon>Pseudomonadota</taxon>
        <taxon>Alphaproteobacteria</taxon>
        <taxon>Hyphomicrobiales</taxon>
        <taxon>Nitrobacteraceae</taxon>
        <taxon>Bradyrhizobium</taxon>
    </lineage>
</organism>
<name>A0ABR7UL15_9BRAD</name>
<proteinExistence type="predicted"/>